<feature type="domain" description="Response regulatory" evidence="10">
    <location>
        <begin position="3"/>
        <end position="119"/>
    </location>
</feature>
<dbReference type="Pfam" id="PF00072">
    <property type="entry name" value="Response_reg"/>
    <property type="match status" value="1"/>
</dbReference>
<keyword evidence="4" id="KW-0805">Transcription regulation</keyword>
<evidence type="ECO:0000256" key="9">
    <source>
        <dbReference type="PROSITE-ProRule" id="PRU01091"/>
    </source>
</evidence>
<sequence>MQTVLIVEDEQDLAELLAFHLEKEGYRTEVACDGIKGLEAARSILPDLILLDLMLPGLLGTEVCKLLKKSEATQRIPVIMLTAKGEEIDKVVGFEVGAEDYVVKPFSTRELLLRVKAVLRRSAGEPSEGPVITVGPLSIDTERHQVTINGVEIGFTTTEFKLLHTLVKRLGRVQSRDVLLRDVWGYNFVEDTRTVDTHVTRLRTKMGEAGELIKTVRGFGYKMETDQR</sequence>
<evidence type="ECO:0000313" key="12">
    <source>
        <dbReference type="EMBL" id="GFO67185.1"/>
    </source>
</evidence>
<keyword evidence="5 9" id="KW-0238">DNA-binding</keyword>
<reference evidence="13" key="1">
    <citation type="submission" date="2020-06" db="EMBL/GenBank/DDBJ databases">
        <title>Draft genomic sequecing of Geomonas sp. Red745.</title>
        <authorList>
            <person name="Itoh H."/>
            <person name="Xu Z.X."/>
            <person name="Ushijima N."/>
            <person name="Masuda Y."/>
            <person name="Shiratori Y."/>
            <person name="Senoo K."/>
        </authorList>
    </citation>
    <scope>NUCLEOTIDE SEQUENCE [LARGE SCALE GENOMIC DNA]</scope>
    <source>
        <strain evidence="13">Red745</strain>
    </source>
</reference>
<evidence type="ECO:0000256" key="4">
    <source>
        <dbReference type="ARBA" id="ARBA00023015"/>
    </source>
</evidence>
<evidence type="ECO:0000256" key="8">
    <source>
        <dbReference type="PROSITE-ProRule" id="PRU00169"/>
    </source>
</evidence>
<dbReference type="Gene3D" id="6.10.250.690">
    <property type="match status" value="1"/>
</dbReference>
<dbReference type="GO" id="GO:0000156">
    <property type="term" value="F:phosphorelay response regulator activity"/>
    <property type="evidence" value="ECO:0007669"/>
    <property type="project" value="TreeGrafter"/>
</dbReference>
<comment type="function">
    <text evidence="7">This protein is a positive regulator for the phosphate regulon. Transcription of this operon is positively regulated by PhoB and PhoR when phosphate is limited.</text>
</comment>
<evidence type="ECO:0000256" key="3">
    <source>
        <dbReference type="ARBA" id="ARBA00023012"/>
    </source>
</evidence>
<dbReference type="Gene3D" id="1.10.10.10">
    <property type="entry name" value="Winged helix-like DNA-binding domain superfamily/Winged helix DNA-binding domain"/>
    <property type="match status" value="1"/>
</dbReference>
<dbReference type="SUPFAM" id="SSF46894">
    <property type="entry name" value="C-terminal effector domain of the bipartite response regulators"/>
    <property type="match status" value="1"/>
</dbReference>
<keyword evidence="13" id="KW-1185">Reference proteome</keyword>
<dbReference type="Proteomes" id="UP000587586">
    <property type="component" value="Unassembled WGS sequence"/>
</dbReference>
<evidence type="ECO:0000256" key="5">
    <source>
        <dbReference type="ARBA" id="ARBA00023125"/>
    </source>
</evidence>
<dbReference type="InterPro" id="IPR001789">
    <property type="entry name" value="Sig_transdc_resp-reg_receiver"/>
</dbReference>
<dbReference type="EMBL" id="BLXZ01000001">
    <property type="protein sequence ID" value="GFO67185.1"/>
    <property type="molecule type" value="Genomic_DNA"/>
</dbReference>
<dbReference type="InterPro" id="IPR011006">
    <property type="entry name" value="CheY-like_superfamily"/>
</dbReference>
<dbReference type="InterPro" id="IPR001867">
    <property type="entry name" value="OmpR/PhoB-type_DNA-bd"/>
</dbReference>
<dbReference type="SMART" id="SM00448">
    <property type="entry name" value="REC"/>
    <property type="match status" value="1"/>
</dbReference>
<evidence type="ECO:0000259" key="10">
    <source>
        <dbReference type="PROSITE" id="PS50110"/>
    </source>
</evidence>
<protein>
    <recommendedName>
        <fullName evidence="1">Phosphate regulon transcriptional regulatory protein PhoB</fullName>
    </recommendedName>
</protein>
<dbReference type="InterPro" id="IPR039420">
    <property type="entry name" value="WalR-like"/>
</dbReference>
<dbReference type="InterPro" id="IPR036388">
    <property type="entry name" value="WH-like_DNA-bd_sf"/>
</dbReference>
<dbReference type="FunFam" id="3.40.50.2300:FF:000001">
    <property type="entry name" value="DNA-binding response regulator PhoB"/>
    <property type="match status" value="1"/>
</dbReference>
<dbReference type="PANTHER" id="PTHR48111:SF21">
    <property type="entry name" value="DNA-BINDING DUAL MASTER TRANSCRIPTIONAL REGULATOR RPAA"/>
    <property type="match status" value="1"/>
</dbReference>
<proteinExistence type="predicted"/>
<feature type="modified residue" description="4-aspartylphosphate" evidence="8">
    <location>
        <position position="52"/>
    </location>
</feature>
<name>A0A6V8N3Q7_9BACT</name>
<dbReference type="GO" id="GO:0032993">
    <property type="term" value="C:protein-DNA complex"/>
    <property type="evidence" value="ECO:0007669"/>
    <property type="project" value="TreeGrafter"/>
</dbReference>
<evidence type="ECO:0000259" key="11">
    <source>
        <dbReference type="PROSITE" id="PS51755"/>
    </source>
</evidence>
<dbReference type="Gene3D" id="3.40.50.2300">
    <property type="match status" value="1"/>
</dbReference>
<dbReference type="PROSITE" id="PS51755">
    <property type="entry name" value="OMPR_PHOB"/>
    <property type="match status" value="1"/>
</dbReference>
<feature type="DNA-binding region" description="OmpR/PhoB-type" evidence="9">
    <location>
        <begin position="129"/>
        <end position="225"/>
    </location>
</feature>
<dbReference type="SUPFAM" id="SSF52172">
    <property type="entry name" value="CheY-like"/>
    <property type="match status" value="1"/>
</dbReference>
<dbReference type="CDD" id="cd00383">
    <property type="entry name" value="trans_reg_C"/>
    <property type="match status" value="1"/>
</dbReference>
<dbReference type="GO" id="GO:0000976">
    <property type="term" value="F:transcription cis-regulatory region binding"/>
    <property type="evidence" value="ECO:0007669"/>
    <property type="project" value="TreeGrafter"/>
</dbReference>
<dbReference type="AlphaFoldDB" id="A0A6V8N3Q7"/>
<dbReference type="SMART" id="SM00862">
    <property type="entry name" value="Trans_reg_C"/>
    <property type="match status" value="1"/>
</dbReference>
<organism evidence="12 13">
    <name type="scientific">Geomonas limicola</name>
    <dbReference type="NCBI Taxonomy" id="2740186"/>
    <lineage>
        <taxon>Bacteria</taxon>
        <taxon>Pseudomonadati</taxon>
        <taxon>Thermodesulfobacteriota</taxon>
        <taxon>Desulfuromonadia</taxon>
        <taxon>Geobacterales</taxon>
        <taxon>Geobacteraceae</taxon>
        <taxon>Geomonas</taxon>
    </lineage>
</organism>
<dbReference type="PROSITE" id="PS50110">
    <property type="entry name" value="RESPONSE_REGULATORY"/>
    <property type="match status" value="1"/>
</dbReference>
<accession>A0A6V8N3Q7</accession>
<gene>
    <name evidence="12" type="primary">phoB_1</name>
    <name evidence="12" type="ORF">GMLC_07640</name>
</gene>
<evidence type="ECO:0000256" key="2">
    <source>
        <dbReference type="ARBA" id="ARBA00022553"/>
    </source>
</evidence>
<keyword evidence="3" id="KW-0902">Two-component regulatory system</keyword>
<keyword evidence="2 8" id="KW-0597">Phosphoprotein</keyword>
<feature type="domain" description="OmpR/PhoB-type" evidence="11">
    <location>
        <begin position="129"/>
        <end position="225"/>
    </location>
</feature>
<keyword evidence="6" id="KW-0804">Transcription</keyword>
<dbReference type="GO" id="GO:0005829">
    <property type="term" value="C:cytosol"/>
    <property type="evidence" value="ECO:0007669"/>
    <property type="project" value="TreeGrafter"/>
</dbReference>
<dbReference type="PANTHER" id="PTHR48111">
    <property type="entry name" value="REGULATOR OF RPOS"/>
    <property type="match status" value="1"/>
</dbReference>
<dbReference type="FunFam" id="1.10.10.10:FF:000018">
    <property type="entry name" value="DNA-binding response regulator ResD"/>
    <property type="match status" value="1"/>
</dbReference>
<evidence type="ECO:0000256" key="6">
    <source>
        <dbReference type="ARBA" id="ARBA00023163"/>
    </source>
</evidence>
<comment type="caution">
    <text evidence="12">The sequence shown here is derived from an EMBL/GenBank/DDBJ whole genome shotgun (WGS) entry which is preliminary data.</text>
</comment>
<dbReference type="RefSeq" id="WP_183359701.1">
    <property type="nucleotide sequence ID" value="NZ_BLXZ01000001.1"/>
</dbReference>
<dbReference type="GO" id="GO:0006355">
    <property type="term" value="P:regulation of DNA-templated transcription"/>
    <property type="evidence" value="ECO:0007669"/>
    <property type="project" value="InterPro"/>
</dbReference>
<dbReference type="Pfam" id="PF00486">
    <property type="entry name" value="Trans_reg_C"/>
    <property type="match status" value="1"/>
</dbReference>
<evidence type="ECO:0000313" key="13">
    <source>
        <dbReference type="Proteomes" id="UP000587586"/>
    </source>
</evidence>
<evidence type="ECO:0000256" key="7">
    <source>
        <dbReference type="ARBA" id="ARBA00024735"/>
    </source>
</evidence>
<dbReference type="InterPro" id="IPR016032">
    <property type="entry name" value="Sig_transdc_resp-reg_C-effctor"/>
</dbReference>
<evidence type="ECO:0000256" key="1">
    <source>
        <dbReference type="ARBA" id="ARBA00013332"/>
    </source>
</evidence>